<dbReference type="PROSITE" id="PS50097">
    <property type="entry name" value="BTB"/>
    <property type="match status" value="1"/>
</dbReference>
<dbReference type="GeneID" id="19467600"/>
<dbReference type="Proteomes" id="UP000016922">
    <property type="component" value="Unassembled WGS sequence"/>
</dbReference>
<dbReference type="KEGG" id="glz:GLAREA_08552"/>
<evidence type="ECO:0000313" key="2">
    <source>
        <dbReference type="EMBL" id="EPE24699.1"/>
    </source>
</evidence>
<dbReference type="Gene3D" id="3.30.710.10">
    <property type="entry name" value="Potassium Channel Kv1.1, Chain A"/>
    <property type="match status" value="1"/>
</dbReference>
<dbReference type="EMBL" id="KE145373">
    <property type="protein sequence ID" value="EPE24699.1"/>
    <property type="molecule type" value="Genomic_DNA"/>
</dbReference>
<evidence type="ECO:0000313" key="3">
    <source>
        <dbReference type="Proteomes" id="UP000016922"/>
    </source>
</evidence>
<dbReference type="OrthoDB" id="2129688at2759"/>
<accession>S3CHC3</accession>
<evidence type="ECO:0000259" key="1">
    <source>
        <dbReference type="PROSITE" id="PS50097"/>
    </source>
</evidence>
<dbReference type="SMART" id="SM00225">
    <property type="entry name" value="BTB"/>
    <property type="match status" value="1"/>
</dbReference>
<feature type="domain" description="BTB" evidence="1">
    <location>
        <begin position="21"/>
        <end position="122"/>
    </location>
</feature>
<dbReference type="InterPro" id="IPR011333">
    <property type="entry name" value="SKP1/BTB/POZ_sf"/>
</dbReference>
<gene>
    <name evidence="2" type="ORF">GLAREA_08552</name>
</gene>
<dbReference type="SUPFAM" id="SSF54695">
    <property type="entry name" value="POZ domain"/>
    <property type="match status" value="1"/>
</dbReference>
<protein>
    <recommendedName>
        <fullName evidence="1">BTB domain-containing protein</fullName>
    </recommendedName>
</protein>
<dbReference type="RefSeq" id="XP_008088787.1">
    <property type="nucleotide sequence ID" value="XM_008090596.1"/>
</dbReference>
<reference evidence="2 3" key="1">
    <citation type="journal article" date="2013" name="BMC Genomics">
        <title>Genomics-driven discovery of the pneumocandin biosynthetic gene cluster in the fungus Glarea lozoyensis.</title>
        <authorList>
            <person name="Chen L."/>
            <person name="Yue Q."/>
            <person name="Zhang X."/>
            <person name="Xiang M."/>
            <person name="Wang C."/>
            <person name="Li S."/>
            <person name="Che Y."/>
            <person name="Ortiz-Lopez F.J."/>
            <person name="Bills G.F."/>
            <person name="Liu X."/>
            <person name="An Z."/>
        </authorList>
    </citation>
    <scope>NUCLEOTIDE SEQUENCE [LARGE SCALE GENOMIC DNA]</scope>
    <source>
        <strain evidence="3">ATCC 20868 / MF5171</strain>
    </source>
</reference>
<sequence>MTAIPIRKIEKFDLLSGLEKPDTHLRVFTQTFEVHSQILKEHSEFFRAFLDSSEKDQSAFPQEGIRYKWITHVDEDGSWCLVWEKSLKREGERTYIHDIDEQIEAFYTLLDAMYRTRIRFRSVRNLQIATDLADYYRALPILAKGVSYALLDGLNFISIIPANCIALLKISTKLRNKVLFKECVIHSTGPWNAPQFLNLDDPILKGICQKAYDGILAKSGKFFQSLLELNSKDDERSVERDKDIARCARYSQQASTRPGVIWNINMPCFYRELVTTVPFPGEANVHLHNMMRSNLTLDISRGGAGLRKQCLPFNIPLRRD</sequence>
<proteinExistence type="predicted"/>
<dbReference type="HOGENOM" id="CLU_071338_0_0_1"/>
<organism evidence="2 3">
    <name type="scientific">Glarea lozoyensis (strain ATCC 20868 / MF5171)</name>
    <dbReference type="NCBI Taxonomy" id="1116229"/>
    <lineage>
        <taxon>Eukaryota</taxon>
        <taxon>Fungi</taxon>
        <taxon>Dikarya</taxon>
        <taxon>Ascomycota</taxon>
        <taxon>Pezizomycotina</taxon>
        <taxon>Leotiomycetes</taxon>
        <taxon>Helotiales</taxon>
        <taxon>Helotiaceae</taxon>
        <taxon>Glarea</taxon>
    </lineage>
</organism>
<name>S3CHC3_GLAL2</name>
<dbReference type="AlphaFoldDB" id="S3CHC3"/>
<dbReference type="InterPro" id="IPR000210">
    <property type="entry name" value="BTB/POZ_dom"/>
</dbReference>
<keyword evidence="3" id="KW-1185">Reference proteome</keyword>